<gene>
    <name evidence="1" type="ORF">ANCDUO_02091</name>
</gene>
<sequence length="124" mass="13608">MQESLNLGEIDGVFARVGRIEGDEVAAERVFASERAGCRSLLPAPHGTTSALCGSKLVTRDAARITIVIKTKRSPFKWEAVGKKVLSDKNPKFKNQPDVGITFNNNKDYIVYKTHSVAVEFLVS</sequence>
<protein>
    <submittedName>
        <fullName evidence="1">Uncharacterized protein</fullName>
    </submittedName>
</protein>
<dbReference type="Proteomes" id="UP000054047">
    <property type="component" value="Unassembled WGS sequence"/>
</dbReference>
<organism evidence="1 2">
    <name type="scientific">Ancylostoma duodenale</name>
    <dbReference type="NCBI Taxonomy" id="51022"/>
    <lineage>
        <taxon>Eukaryota</taxon>
        <taxon>Metazoa</taxon>
        <taxon>Ecdysozoa</taxon>
        <taxon>Nematoda</taxon>
        <taxon>Chromadorea</taxon>
        <taxon>Rhabditida</taxon>
        <taxon>Rhabditina</taxon>
        <taxon>Rhabditomorpha</taxon>
        <taxon>Strongyloidea</taxon>
        <taxon>Ancylostomatidae</taxon>
        <taxon>Ancylostomatinae</taxon>
        <taxon>Ancylostoma</taxon>
    </lineage>
</organism>
<dbReference type="EMBL" id="KN726641">
    <property type="protein sequence ID" value="KIH67578.1"/>
    <property type="molecule type" value="Genomic_DNA"/>
</dbReference>
<name>A0A0C2DCJ2_9BILA</name>
<evidence type="ECO:0000313" key="1">
    <source>
        <dbReference type="EMBL" id="KIH67578.1"/>
    </source>
</evidence>
<evidence type="ECO:0000313" key="2">
    <source>
        <dbReference type="Proteomes" id="UP000054047"/>
    </source>
</evidence>
<keyword evidence="2" id="KW-1185">Reference proteome</keyword>
<dbReference type="AlphaFoldDB" id="A0A0C2DCJ2"/>
<reference evidence="1 2" key="1">
    <citation type="submission" date="2013-12" db="EMBL/GenBank/DDBJ databases">
        <title>Draft genome of the parsitic nematode Ancylostoma duodenale.</title>
        <authorList>
            <person name="Mitreva M."/>
        </authorList>
    </citation>
    <scope>NUCLEOTIDE SEQUENCE [LARGE SCALE GENOMIC DNA]</scope>
    <source>
        <strain evidence="1 2">Zhejiang</strain>
    </source>
</reference>
<proteinExistence type="predicted"/>
<dbReference type="OrthoDB" id="5834660at2759"/>
<accession>A0A0C2DCJ2</accession>